<keyword evidence="1" id="KW-0645">Protease</keyword>
<dbReference type="InterPro" id="IPR043504">
    <property type="entry name" value="Peptidase_S1_PA_chymotrypsin"/>
</dbReference>
<dbReference type="AlphaFoldDB" id="A0A7K5HIJ3"/>
<gene>
    <name evidence="6" type="primary">Acr_1</name>
    <name evidence="6" type="ORF">CROSUL_R03313</name>
</gene>
<keyword evidence="2" id="KW-0378">Hydrolase</keyword>
<evidence type="ECO:0000313" key="6">
    <source>
        <dbReference type="EMBL" id="NWS69088.1"/>
    </source>
</evidence>
<dbReference type="PANTHER" id="PTHR24252:SF8">
    <property type="entry name" value="ACROSIN"/>
    <property type="match status" value="1"/>
</dbReference>
<dbReference type="OrthoDB" id="6339452at2759"/>
<dbReference type="GO" id="GO:0006508">
    <property type="term" value="P:proteolysis"/>
    <property type="evidence" value="ECO:0007669"/>
    <property type="project" value="UniProtKB-KW"/>
</dbReference>
<feature type="non-terminal residue" evidence="6">
    <location>
        <position position="238"/>
    </location>
</feature>
<dbReference type="PROSITE" id="PS50240">
    <property type="entry name" value="TRYPSIN_DOM"/>
    <property type="match status" value="1"/>
</dbReference>
<dbReference type="PANTHER" id="PTHR24252">
    <property type="entry name" value="ACROSIN-RELATED"/>
    <property type="match status" value="1"/>
</dbReference>
<keyword evidence="7" id="KW-1185">Reference proteome</keyword>
<dbReference type="InterPro" id="IPR001254">
    <property type="entry name" value="Trypsin_dom"/>
</dbReference>
<feature type="non-terminal residue" evidence="6">
    <location>
        <position position="1"/>
    </location>
</feature>
<dbReference type="CDD" id="cd00190">
    <property type="entry name" value="Tryp_SPc"/>
    <property type="match status" value="1"/>
</dbReference>
<proteinExistence type="predicted"/>
<evidence type="ECO:0000256" key="4">
    <source>
        <dbReference type="ARBA" id="ARBA00023157"/>
    </source>
</evidence>
<dbReference type="Proteomes" id="UP000549499">
    <property type="component" value="Unassembled WGS sequence"/>
</dbReference>
<accession>A0A7K5HIJ3</accession>
<dbReference type="PRINTS" id="PR00722">
    <property type="entry name" value="CHYMOTRYPSIN"/>
</dbReference>
<evidence type="ECO:0000256" key="2">
    <source>
        <dbReference type="ARBA" id="ARBA00022801"/>
    </source>
</evidence>
<evidence type="ECO:0000256" key="1">
    <source>
        <dbReference type="ARBA" id="ARBA00022670"/>
    </source>
</evidence>
<organism evidence="6 7">
    <name type="scientific">Crotophaga sulcirostris</name>
    <name type="common">Groove-billed ani</name>
    <dbReference type="NCBI Taxonomy" id="33598"/>
    <lineage>
        <taxon>Eukaryota</taxon>
        <taxon>Metazoa</taxon>
        <taxon>Chordata</taxon>
        <taxon>Craniata</taxon>
        <taxon>Vertebrata</taxon>
        <taxon>Euteleostomi</taxon>
        <taxon>Archelosauria</taxon>
        <taxon>Archosauria</taxon>
        <taxon>Dinosauria</taxon>
        <taxon>Saurischia</taxon>
        <taxon>Theropoda</taxon>
        <taxon>Coelurosauria</taxon>
        <taxon>Aves</taxon>
        <taxon>Neognathae</taxon>
        <taxon>Neoaves</taxon>
        <taxon>Otidimorphae</taxon>
        <taxon>Cuculiformes</taxon>
        <taxon>Crotophagidae</taxon>
        <taxon>Crotophaga</taxon>
    </lineage>
</organism>
<dbReference type="FunFam" id="2.40.10.10:FF:000003">
    <property type="entry name" value="Transmembrane serine protease 3"/>
    <property type="match status" value="1"/>
</dbReference>
<dbReference type="Gene3D" id="2.40.10.10">
    <property type="entry name" value="Trypsin-like serine proteases"/>
    <property type="match status" value="2"/>
</dbReference>
<comment type="caution">
    <text evidence="6">The sequence shown here is derived from an EMBL/GenBank/DDBJ whole genome shotgun (WGS) entry which is preliminary data.</text>
</comment>
<dbReference type="SUPFAM" id="SSF50494">
    <property type="entry name" value="Trypsin-like serine proteases"/>
    <property type="match status" value="1"/>
</dbReference>
<reference evidence="6 7" key="1">
    <citation type="submission" date="2019-09" db="EMBL/GenBank/DDBJ databases">
        <title>Bird 10,000 Genomes (B10K) Project - Family phase.</title>
        <authorList>
            <person name="Zhang G."/>
        </authorList>
    </citation>
    <scope>NUCLEOTIDE SEQUENCE [LARGE SCALE GENOMIC DNA]</scope>
    <source>
        <strain evidence="6">B10K-DU-003-44</strain>
        <tissue evidence="6">Muscle</tissue>
    </source>
</reference>
<evidence type="ECO:0000313" key="7">
    <source>
        <dbReference type="Proteomes" id="UP000549499"/>
    </source>
</evidence>
<dbReference type="PROSITE" id="PS00134">
    <property type="entry name" value="TRYPSIN_HIS"/>
    <property type="match status" value="1"/>
</dbReference>
<dbReference type="EMBL" id="VYZB01000099">
    <property type="protein sequence ID" value="NWS69088.1"/>
    <property type="molecule type" value="Genomic_DNA"/>
</dbReference>
<dbReference type="InterPro" id="IPR018114">
    <property type="entry name" value="TRYPSIN_HIS"/>
</dbReference>
<evidence type="ECO:0000259" key="5">
    <source>
        <dbReference type="PROSITE" id="PS50240"/>
    </source>
</evidence>
<dbReference type="SMART" id="SM00020">
    <property type="entry name" value="Tryp_SPc"/>
    <property type="match status" value="1"/>
</dbReference>
<dbReference type="GO" id="GO:0007340">
    <property type="term" value="P:acrosome reaction"/>
    <property type="evidence" value="ECO:0007669"/>
    <property type="project" value="TreeGrafter"/>
</dbReference>
<evidence type="ECO:0000256" key="3">
    <source>
        <dbReference type="ARBA" id="ARBA00022825"/>
    </source>
</evidence>
<sequence>ILGSKNAQPGAWPWIVSIQKKEKNFVHVCAGTLIAQQWVLTAAHCFRNTRAKRRVLVGGTHLVPKGPRTQVHNIRTIIVHEDYDNVTHSNDIALVELDQPVQCSPFVKHVCMPNASLQIQELTNCYVSGWGATKAGSARKTPVLQEARVKLQDLKKCNSSGWYRGALHPYNLCAQYPKGGINTCQGDSAGPLLCQDTSSGQFSLVGVTSRGRGCARTRRPGVYTAIQPFGDWILAQMG</sequence>
<name>A0A7K5HIJ3_CROSL</name>
<dbReference type="InterPro" id="IPR001314">
    <property type="entry name" value="Peptidase_S1A"/>
</dbReference>
<dbReference type="InterPro" id="IPR009003">
    <property type="entry name" value="Peptidase_S1_PA"/>
</dbReference>
<keyword evidence="4" id="KW-1015">Disulfide bond</keyword>
<feature type="domain" description="Peptidase S1" evidence="5">
    <location>
        <begin position="1"/>
        <end position="238"/>
    </location>
</feature>
<dbReference type="Pfam" id="PF00089">
    <property type="entry name" value="Trypsin"/>
    <property type="match status" value="1"/>
</dbReference>
<dbReference type="GO" id="GO:0004252">
    <property type="term" value="F:serine-type endopeptidase activity"/>
    <property type="evidence" value="ECO:0007669"/>
    <property type="project" value="InterPro"/>
</dbReference>
<keyword evidence="3" id="KW-0720">Serine protease</keyword>
<protein>
    <submittedName>
        <fullName evidence="6">ACRO protein</fullName>
    </submittedName>
</protein>